<dbReference type="AlphaFoldDB" id="A0A5D2SKQ1"/>
<dbReference type="PANTHER" id="PTHR12121:SF82">
    <property type="entry name" value="CARBON CATABOLITE REPRESSOR PROTEIN 4 HOMOLOG 3"/>
    <property type="match status" value="1"/>
</dbReference>
<proteinExistence type="predicted"/>
<organism evidence="3 4">
    <name type="scientific">Gossypium mustelinum</name>
    <name type="common">Cotton</name>
    <name type="synonym">Gossypium caicoense</name>
    <dbReference type="NCBI Taxonomy" id="34275"/>
    <lineage>
        <taxon>Eukaryota</taxon>
        <taxon>Viridiplantae</taxon>
        <taxon>Streptophyta</taxon>
        <taxon>Embryophyta</taxon>
        <taxon>Tracheophyta</taxon>
        <taxon>Spermatophyta</taxon>
        <taxon>Magnoliopsida</taxon>
        <taxon>eudicotyledons</taxon>
        <taxon>Gunneridae</taxon>
        <taxon>Pentapetalae</taxon>
        <taxon>rosids</taxon>
        <taxon>malvids</taxon>
        <taxon>Malvales</taxon>
        <taxon>Malvaceae</taxon>
        <taxon>Malvoideae</taxon>
        <taxon>Gossypium</taxon>
    </lineage>
</organism>
<dbReference type="EMBL" id="CM017659">
    <property type="protein sequence ID" value="TYI53471.1"/>
    <property type="molecule type" value="Genomic_DNA"/>
</dbReference>
<dbReference type="InterPro" id="IPR050410">
    <property type="entry name" value="CCR4/nocturin_mRNA_transcr"/>
</dbReference>
<dbReference type="PANTHER" id="PTHR12121">
    <property type="entry name" value="CARBON CATABOLITE REPRESSOR PROTEIN 4"/>
    <property type="match status" value="1"/>
</dbReference>
<dbReference type="InterPro" id="IPR036691">
    <property type="entry name" value="Endo/exonu/phosph_ase_sf"/>
</dbReference>
<evidence type="ECO:0000313" key="3">
    <source>
        <dbReference type="EMBL" id="TYI53471.1"/>
    </source>
</evidence>
<dbReference type="GO" id="GO:0000175">
    <property type="term" value="F:3'-5'-RNA exonuclease activity"/>
    <property type="evidence" value="ECO:0007669"/>
    <property type="project" value="TreeGrafter"/>
</dbReference>
<name>A0A5D2SKQ1_GOSMU</name>
<feature type="region of interest" description="Disordered" evidence="1">
    <location>
        <begin position="41"/>
        <end position="63"/>
    </location>
</feature>
<dbReference type="Gene3D" id="3.60.10.10">
    <property type="entry name" value="Endonuclease/exonuclease/phosphatase"/>
    <property type="match status" value="1"/>
</dbReference>
<evidence type="ECO:0000259" key="2">
    <source>
        <dbReference type="Pfam" id="PF03372"/>
    </source>
</evidence>
<feature type="domain" description="Endonuclease/exonuclease/phosphatase" evidence="2">
    <location>
        <begin position="99"/>
        <end position="424"/>
    </location>
</feature>
<dbReference type="SUPFAM" id="SSF56219">
    <property type="entry name" value="DNase I-like"/>
    <property type="match status" value="1"/>
</dbReference>
<feature type="compositionally biased region" description="Low complexity" evidence="1">
    <location>
        <begin position="41"/>
        <end position="58"/>
    </location>
</feature>
<evidence type="ECO:0000313" key="4">
    <source>
        <dbReference type="Proteomes" id="UP000323597"/>
    </source>
</evidence>
<evidence type="ECO:0000256" key="1">
    <source>
        <dbReference type="SAM" id="MobiDB-lite"/>
    </source>
</evidence>
<keyword evidence="4" id="KW-1185">Reference proteome</keyword>
<accession>A0A5D2SKQ1</accession>
<gene>
    <name evidence="3" type="ORF">E1A91_D11G006300v1</name>
</gene>
<dbReference type="Pfam" id="PF03372">
    <property type="entry name" value="Exo_endo_phos"/>
    <property type="match status" value="1"/>
</dbReference>
<protein>
    <recommendedName>
        <fullName evidence="2">Endonuclease/exonuclease/phosphatase domain-containing protein</fullName>
    </recommendedName>
</protein>
<reference evidence="3 4" key="1">
    <citation type="submission" date="2019-07" db="EMBL/GenBank/DDBJ databases">
        <title>WGS assembly of Gossypium mustelinum.</title>
        <authorList>
            <person name="Chen Z.J."/>
            <person name="Sreedasyam A."/>
            <person name="Ando A."/>
            <person name="Song Q."/>
            <person name="De L."/>
            <person name="Hulse-Kemp A."/>
            <person name="Ding M."/>
            <person name="Ye W."/>
            <person name="Kirkbride R."/>
            <person name="Jenkins J."/>
            <person name="Plott C."/>
            <person name="Lovell J."/>
            <person name="Lin Y.-M."/>
            <person name="Vaughn R."/>
            <person name="Liu B."/>
            <person name="Li W."/>
            <person name="Simpson S."/>
            <person name="Scheffler B."/>
            <person name="Saski C."/>
            <person name="Grover C."/>
            <person name="Hu G."/>
            <person name="Conover J."/>
            <person name="Carlson J."/>
            <person name="Shu S."/>
            <person name="Boston L."/>
            <person name="Williams M."/>
            <person name="Peterson D."/>
            <person name="Mcgee K."/>
            <person name="Jones D."/>
            <person name="Wendel J."/>
            <person name="Stelly D."/>
            <person name="Grimwood J."/>
            <person name="Schmutz J."/>
        </authorList>
    </citation>
    <scope>NUCLEOTIDE SEQUENCE [LARGE SCALE GENOMIC DNA]</scope>
    <source>
        <strain evidence="3">1408120.09</strain>
    </source>
</reference>
<dbReference type="Proteomes" id="UP000323597">
    <property type="component" value="Chromosome D11"/>
</dbReference>
<dbReference type="InterPro" id="IPR005135">
    <property type="entry name" value="Endo/exonuclease/phosphatase"/>
</dbReference>
<sequence length="452" mass="50565">MGFACGSLLHPFISITMASPTLSQSLPKPFSFKPTIAISSSMVSPTSSSSSSSTGSYSPRWDNSILRQPTTSYDSPPEILRHWIELQQPLASHDRFTVASYNILGDRNASKHKDLYLNVPSNYIRWGYRKRVLCEEIMRWNPDIICMPEVDKYFDLRNTMEKAGYVGSYKRRTGDNVDGCATFWKPDKFRLLERESIGFKGFGLRDNVAQLSVFEMCRVESRRLVVGNIHVLYNPSRGEVKLGQIRFLSSRAQLLSNRWGNAPVVLGGDFNSTPQSAIYKFLSTSELNVKLYNRRELSGQRSCHPSEVLGGNRESRSSISVMDRVLNDCWTDEEVKAATGTANSHLVMHPLQLNSSYATVKGSINTRDSNGEPLATSYHSKFLGTVDYLWYSEGVLPIRVLDTLPIDILTRTGGLPCKKIGSDHLALVSEFAFSKSTIEDDNLTTPAVLCLD</sequence>